<dbReference type="InterPro" id="IPR036583">
    <property type="entry name" value="23S_rRNA_IVS_sf"/>
</dbReference>
<dbReference type="PANTHER" id="PTHR38471">
    <property type="entry name" value="FOUR HELIX BUNDLE PROTEIN"/>
    <property type="match status" value="1"/>
</dbReference>
<dbReference type="Gene3D" id="1.20.1440.60">
    <property type="entry name" value="23S rRNA-intervening sequence"/>
    <property type="match status" value="1"/>
</dbReference>
<reference evidence="1" key="1">
    <citation type="submission" date="2019-03" db="EMBL/GenBank/DDBJ databases">
        <title>Lake Tanganyika Metagenome-Assembled Genomes (MAGs).</title>
        <authorList>
            <person name="Tran P."/>
        </authorList>
    </citation>
    <scope>NUCLEOTIDE SEQUENCE</scope>
    <source>
        <strain evidence="1">K_DeepCast_150m_m2_040</strain>
    </source>
</reference>
<dbReference type="PANTHER" id="PTHR38471:SF2">
    <property type="entry name" value="FOUR HELIX BUNDLE PROTEIN"/>
    <property type="match status" value="1"/>
</dbReference>
<dbReference type="AlphaFoldDB" id="A0A937XGS7"/>
<dbReference type="EMBL" id="VGIR01000151">
    <property type="protein sequence ID" value="MBM3332842.1"/>
    <property type="molecule type" value="Genomic_DNA"/>
</dbReference>
<proteinExistence type="predicted"/>
<accession>A0A937XGS7</accession>
<organism evidence="1 2">
    <name type="scientific">candidate division WOR-3 bacterium</name>
    <dbReference type="NCBI Taxonomy" id="2052148"/>
    <lineage>
        <taxon>Bacteria</taxon>
        <taxon>Bacteria division WOR-3</taxon>
    </lineage>
</organism>
<dbReference type="Pfam" id="PF05635">
    <property type="entry name" value="23S_rRNA_IVP"/>
    <property type="match status" value="1"/>
</dbReference>
<evidence type="ECO:0000313" key="2">
    <source>
        <dbReference type="Proteomes" id="UP000779900"/>
    </source>
</evidence>
<dbReference type="Proteomes" id="UP000779900">
    <property type="component" value="Unassembled WGS sequence"/>
</dbReference>
<evidence type="ECO:0000313" key="1">
    <source>
        <dbReference type="EMBL" id="MBM3332842.1"/>
    </source>
</evidence>
<dbReference type="NCBIfam" id="TIGR02436">
    <property type="entry name" value="four helix bundle protein"/>
    <property type="match status" value="1"/>
</dbReference>
<name>A0A937XGS7_UNCW3</name>
<comment type="caution">
    <text evidence="1">The sequence shown here is derived from an EMBL/GenBank/DDBJ whole genome shotgun (WGS) entry which is preliminary data.</text>
</comment>
<dbReference type="PIRSF" id="PIRSF035652">
    <property type="entry name" value="CHP02436"/>
    <property type="match status" value="1"/>
</dbReference>
<dbReference type="InterPro" id="IPR012657">
    <property type="entry name" value="23S_rRNA-intervening_sequence"/>
</dbReference>
<sequence>MSTERETTLRDRTREFALQIIRMYSALPKNAVAQVIGRQMLRAGTSVGAHHREAARARSDAEFVSKIEGAQQELEETVYWLELAAAEHLAPAGRLEALLGEADELMAMLAASARTVKARRAR</sequence>
<protein>
    <submittedName>
        <fullName evidence="1">Four helix bundle protein</fullName>
    </submittedName>
</protein>
<gene>
    <name evidence="1" type="ORF">FJY68_13510</name>
</gene>
<dbReference type="SUPFAM" id="SSF158446">
    <property type="entry name" value="IVS-encoded protein-like"/>
    <property type="match status" value="1"/>
</dbReference>